<sequence>MPQSKATKSEGTASDITNELSLSTEAEVDAGSQSLEKNDESPARLWPPPLYQAYCLDHFLMECSIYHDEENRKFRIMADQLRILTQMTKKPSKWSAAPTRVQPSRRAREKRANPEAETKTKTIQSQSVSQEDEEEKSVEPDPAEADKGLKVLHERLDLHIPWLDYKEQLYTRVRETSDHLNAKNEGEGVRTPTHTDCAFAGALALECRYCGLRDTILDEGALTPRKLAPPAPMHLIEAEDILPDQVGQFAGITFAVDICGVEEKLVLLKLVGLQDICKDELERTGTGSPDGVGDTKTESEPASSARSTKRVRAKETDTANKSETVSTRKRRKVT</sequence>
<feature type="region of interest" description="Disordered" evidence="1">
    <location>
        <begin position="88"/>
        <end position="145"/>
    </location>
</feature>
<protein>
    <submittedName>
        <fullName evidence="2">Uu.00g121650.m01.CDS01</fullName>
    </submittedName>
</protein>
<evidence type="ECO:0000256" key="1">
    <source>
        <dbReference type="SAM" id="MobiDB-lite"/>
    </source>
</evidence>
<gene>
    <name evidence="2" type="ORF">KHLLAP_LOCUS5239</name>
</gene>
<feature type="region of interest" description="Disordered" evidence="1">
    <location>
        <begin position="1"/>
        <end position="46"/>
    </location>
</feature>
<organism evidence="2 3">
    <name type="scientific">Anthostomella pinea</name>
    <dbReference type="NCBI Taxonomy" id="933095"/>
    <lineage>
        <taxon>Eukaryota</taxon>
        <taxon>Fungi</taxon>
        <taxon>Dikarya</taxon>
        <taxon>Ascomycota</taxon>
        <taxon>Pezizomycotina</taxon>
        <taxon>Sordariomycetes</taxon>
        <taxon>Xylariomycetidae</taxon>
        <taxon>Xylariales</taxon>
        <taxon>Xylariaceae</taxon>
        <taxon>Anthostomella</taxon>
    </lineage>
</organism>
<dbReference type="AlphaFoldDB" id="A0AAI8YHC6"/>
<dbReference type="EMBL" id="CAUWAG010000007">
    <property type="protein sequence ID" value="CAJ2504771.1"/>
    <property type="molecule type" value="Genomic_DNA"/>
</dbReference>
<comment type="caution">
    <text evidence="2">The sequence shown here is derived from an EMBL/GenBank/DDBJ whole genome shotgun (WGS) entry which is preliminary data.</text>
</comment>
<accession>A0AAI8YHC6</accession>
<evidence type="ECO:0000313" key="2">
    <source>
        <dbReference type="EMBL" id="CAJ2504771.1"/>
    </source>
</evidence>
<name>A0AAI8YHC6_9PEZI</name>
<proteinExistence type="predicted"/>
<feature type="compositionally biased region" description="Basic and acidic residues" evidence="1">
    <location>
        <begin position="110"/>
        <end position="120"/>
    </location>
</feature>
<dbReference type="Proteomes" id="UP001295740">
    <property type="component" value="Unassembled WGS sequence"/>
</dbReference>
<feature type="compositionally biased region" description="Polar residues" evidence="1">
    <location>
        <begin position="1"/>
        <end position="24"/>
    </location>
</feature>
<reference evidence="2" key="1">
    <citation type="submission" date="2023-10" db="EMBL/GenBank/DDBJ databases">
        <authorList>
            <person name="Hackl T."/>
        </authorList>
    </citation>
    <scope>NUCLEOTIDE SEQUENCE</scope>
</reference>
<evidence type="ECO:0000313" key="3">
    <source>
        <dbReference type="Proteomes" id="UP001295740"/>
    </source>
</evidence>
<feature type="region of interest" description="Disordered" evidence="1">
    <location>
        <begin position="282"/>
        <end position="334"/>
    </location>
</feature>
<keyword evidence="3" id="KW-1185">Reference proteome</keyword>